<sequence length="97" mass="11022">MDKQLKRKDLVLVKWNSKYMTDREGCSLSEGVRYLDRDIETSTVGYFIEEDDKAIVLASSIYGINIPDSLCKDCMVIPKAYISETIVLDAQFGPLNH</sequence>
<name>A0A1I5CJN0_9BACE</name>
<organism evidence="1 2">
    <name type="scientific">Bacteroides xylanisolvens</name>
    <dbReference type="NCBI Taxonomy" id="371601"/>
    <lineage>
        <taxon>Bacteria</taxon>
        <taxon>Pseudomonadati</taxon>
        <taxon>Bacteroidota</taxon>
        <taxon>Bacteroidia</taxon>
        <taxon>Bacteroidales</taxon>
        <taxon>Bacteroidaceae</taxon>
        <taxon>Bacteroides</taxon>
    </lineage>
</organism>
<proteinExistence type="predicted"/>
<protein>
    <submittedName>
        <fullName evidence="1">Uncharacterized protein</fullName>
    </submittedName>
</protein>
<gene>
    <name evidence="1" type="ORF">SAMN05216250_15022</name>
</gene>
<dbReference type="EMBL" id="FOUM01000050">
    <property type="protein sequence ID" value="SFN87107.1"/>
    <property type="molecule type" value="Genomic_DNA"/>
</dbReference>
<dbReference type="AlphaFoldDB" id="A0A1I5CJN0"/>
<evidence type="ECO:0000313" key="2">
    <source>
        <dbReference type="Proteomes" id="UP000183766"/>
    </source>
</evidence>
<reference evidence="1 2" key="1">
    <citation type="submission" date="2016-10" db="EMBL/GenBank/DDBJ databases">
        <authorList>
            <person name="de Groot N.N."/>
        </authorList>
    </citation>
    <scope>NUCLEOTIDE SEQUENCE [LARGE SCALE GENOMIC DNA]</scope>
    <source>
        <strain evidence="1 2">NLAE-zl-C202</strain>
    </source>
</reference>
<dbReference type="RefSeq" id="WP_005679043.1">
    <property type="nucleotide sequence ID" value="NZ_FOUM01000050.1"/>
</dbReference>
<dbReference type="Proteomes" id="UP000183766">
    <property type="component" value="Unassembled WGS sequence"/>
</dbReference>
<evidence type="ECO:0000313" key="1">
    <source>
        <dbReference type="EMBL" id="SFN87107.1"/>
    </source>
</evidence>
<accession>A0A1I5CJN0</accession>